<evidence type="ECO:0000313" key="2">
    <source>
        <dbReference type="EMBL" id="SEW10660.1"/>
    </source>
</evidence>
<evidence type="ECO:0000313" key="3">
    <source>
        <dbReference type="Proteomes" id="UP000199373"/>
    </source>
</evidence>
<dbReference type="InterPro" id="IPR000073">
    <property type="entry name" value="AB_hydrolase_1"/>
</dbReference>
<dbReference type="Pfam" id="PF00561">
    <property type="entry name" value="Abhydrolase_1"/>
    <property type="match status" value="1"/>
</dbReference>
<name>A0A1I0P946_9BACT</name>
<organism evidence="2 3">
    <name type="scientific">Prevotella aff. ruminicola Tc2-24</name>
    <dbReference type="NCBI Taxonomy" id="81582"/>
    <lineage>
        <taxon>Bacteria</taxon>
        <taxon>Pseudomonadati</taxon>
        <taxon>Bacteroidota</taxon>
        <taxon>Bacteroidia</taxon>
        <taxon>Bacteroidales</taxon>
        <taxon>Prevotellaceae</taxon>
        <taxon>Prevotella</taxon>
    </lineage>
</organism>
<sequence length="282" mass="31944">MRKMLLFFVLLVSAGIGNARGEMIVKETGDSNRVLVMIPGFACSGDVWDETAAALSLQYHCLQLTLPGFAGAVPTEQPSFQKMEEQIVGELLKRHIQKASFIGHSMGGGLAMAIAADYPEMVESVCIVDALPCLSALYNPAFKANPDKDYSAEVERFMSMDDEQYKRTQQMGAATQTCSPERIPTILDWVAKTDRRTYISMYHSYSNTDLRETLNRVQTKMLVLLEPQFRGIENTVRHQFAGKKDTEIHFASKGLHFIMYDDWDWYINHIMSFFNYHVDKAV</sequence>
<feature type="domain" description="AB hydrolase-1" evidence="1">
    <location>
        <begin position="34"/>
        <end position="135"/>
    </location>
</feature>
<gene>
    <name evidence="2" type="ORF">SAMN04487850_1687</name>
</gene>
<protein>
    <submittedName>
        <fullName evidence="2">Pimeloyl-ACP methyl ester carboxylesterase</fullName>
    </submittedName>
</protein>
<dbReference type="Proteomes" id="UP000199373">
    <property type="component" value="Unassembled WGS sequence"/>
</dbReference>
<evidence type="ECO:0000259" key="1">
    <source>
        <dbReference type="Pfam" id="PF00561"/>
    </source>
</evidence>
<keyword evidence="3" id="KW-1185">Reference proteome</keyword>
<dbReference type="InterPro" id="IPR050266">
    <property type="entry name" value="AB_hydrolase_sf"/>
</dbReference>
<dbReference type="EMBL" id="FOIQ01000003">
    <property type="protein sequence ID" value="SEW10660.1"/>
    <property type="molecule type" value="Genomic_DNA"/>
</dbReference>
<proteinExistence type="predicted"/>
<dbReference type="PANTHER" id="PTHR43798">
    <property type="entry name" value="MONOACYLGLYCEROL LIPASE"/>
    <property type="match status" value="1"/>
</dbReference>
<dbReference type="AlphaFoldDB" id="A0A1I0P946"/>
<dbReference type="Gene3D" id="3.40.50.1820">
    <property type="entry name" value="alpha/beta hydrolase"/>
    <property type="match status" value="1"/>
</dbReference>
<accession>A0A1I0P946</accession>
<reference evidence="2 3" key="1">
    <citation type="submission" date="2016-10" db="EMBL/GenBank/DDBJ databases">
        <authorList>
            <person name="de Groot N.N."/>
        </authorList>
    </citation>
    <scope>NUCLEOTIDE SEQUENCE [LARGE SCALE GENOMIC DNA]</scope>
    <source>
        <strain evidence="2 3">TC2-24</strain>
    </source>
</reference>
<dbReference type="SUPFAM" id="SSF53474">
    <property type="entry name" value="alpha/beta-Hydrolases"/>
    <property type="match status" value="1"/>
</dbReference>
<dbReference type="InterPro" id="IPR029058">
    <property type="entry name" value="AB_hydrolase_fold"/>
</dbReference>